<organism evidence="1 2">
    <name type="scientific">Arthrobacter crystallopoietes BAB-32</name>
    <dbReference type="NCBI Taxonomy" id="1246476"/>
    <lineage>
        <taxon>Bacteria</taxon>
        <taxon>Bacillati</taxon>
        <taxon>Actinomycetota</taxon>
        <taxon>Actinomycetes</taxon>
        <taxon>Micrococcales</taxon>
        <taxon>Micrococcaceae</taxon>
        <taxon>Crystallibacter</taxon>
    </lineage>
</organism>
<accession>N1VA62</accession>
<sequence>MFSPLSLATGRGSTEVYVTQNFAGRLDRITDEDELRNVYRARQSGTEIGAVSRDRGTLYFMEGTGAGEHDPAPNVQLVKSRDRDGEVETLADVAQYEQKHNPDGDTTYGFRHVDEMSCLDQVKLTMGRAAKYEGAVDSHAYATAPDGGDLYVADAGGNDILRIDMDSGRVRTVAVLPAVALKITGRIQKLLKLPACVLGERFYLEPVPTDVEVGDDGWLYVSLLPAGAEDTSLGELGRVYKIDPDSGWTEEVARGLAGPTGLAVSDDDDIFVAEMFGNRISVIEDGDNDARTFMEAKVPGAVEIEDEVLYATVHAAPESPPAGQVLKVRLD</sequence>
<dbReference type="InterPro" id="IPR011042">
    <property type="entry name" value="6-blade_b-propeller_TolB-like"/>
</dbReference>
<dbReference type="Gene3D" id="2.120.10.30">
    <property type="entry name" value="TolB, C-terminal domain"/>
    <property type="match status" value="1"/>
</dbReference>
<evidence type="ECO:0008006" key="3">
    <source>
        <dbReference type="Google" id="ProtNLM"/>
    </source>
</evidence>
<protein>
    <recommendedName>
        <fullName evidence="3">ScyD/ScyE family protein</fullName>
    </recommendedName>
</protein>
<keyword evidence="2" id="KW-1185">Reference proteome</keyword>
<gene>
    <name evidence="1" type="ORF">D477_005981</name>
</gene>
<dbReference type="NCBIfam" id="NF033206">
    <property type="entry name" value="ScyE_fam"/>
    <property type="match status" value="1"/>
</dbReference>
<dbReference type="AlphaFoldDB" id="N1VA62"/>
<dbReference type="EMBL" id="ANPE02000084">
    <property type="protein sequence ID" value="EMY35178.1"/>
    <property type="molecule type" value="Genomic_DNA"/>
</dbReference>
<name>N1VA62_9MICC</name>
<reference evidence="1 2" key="1">
    <citation type="journal article" date="2013" name="Genome Announc.">
        <title>Draft Genome Sequence of Arthrobacter crystallopoietes Strain BAB-32, Revealing Genes for Bioremediation.</title>
        <authorList>
            <person name="Joshi M.N."/>
            <person name="Pandit A.S."/>
            <person name="Sharma A."/>
            <person name="Pandya R.V."/>
            <person name="Desai S.M."/>
            <person name="Saxena A.K."/>
            <person name="Bagatharia S.B."/>
        </authorList>
    </citation>
    <scope>NUCLEOTIDE SEQUENCE [LARGE SCALE GENOMIC DNA]</scope>
    <source>
        <strain evidence="1 2">BAB-32</strain>
    </source>
</reference>
<dbReference type="SUPFAM" id="SSF63829">
    <property type="entry name" value="Calcium-dependent phosphotriesterase"/>
    <property type="match status" value="1"/>
</dbReference>
<evidence type="ECO:0000313" key="2">
    <source>
        <dbReference type="Proteomes" id="UP000010729"/>
    </source>
</evidence>
<dbReference type="RefSeq" id="WP_005267960.1">
    <property type="nucleotide sequence ID" value="NZ_ANPE02000084.1"/>
</dbReference>
<dbReference type="Proteomes" id="UP000010729">
    <property type="component" value="Unassembled WGS sequence"/>
</dbReference>
<comment type="caution">
    <text evidence="1">The sequence shown here is derived from an EMBL/GenBank/DDBJ whole genome shotgun (WGS) entry which is preliminary data.</text>
</comment>
<dbReference type="InterPro" id="IPR048031">
    <property type="entry name" value="ScyD/ScyE-like"/>
</dbReference>
<proteinExistence type="predicted"/>
<evidence type="ECO:0000313" key="1">
    <source>
        <dbReference type="EMBL" id="EMY35178.1"/>
    </source>
</evidence>